<keyword evidence="2" id="KW-1185">Reference proteome</keyword>
<proteinExistence type="predicted"/>
<accession>A0ACC1R8U7</accession>
<dbReference type="Proteomes" id="UP001148629">
    <property type="component" value="Unassembled WGS sequence"/>
</dbReference>
<evidence type="ECO:0000313" key="2">
    <source>
        <dbReference type="Proteomes" id="UP001148629"/>
    </source>
</evidence>
<name>A0ACC1R8U7_9HYPO</name>
<evidence type="ECO:0000313" key="1">
    <source>
        <dbReference type="EMBL" id="KAJ3501422.1"/>
    </source>
</evidence>
<comment type="caution">
    <text evidence="1">The sequence shown here is derived from an EMBL/GenBank/DDBJ whole genome shotgun (WGS) entry which is preliminary data.</text>
</comment>
<organism evidence="1 2">
    <name type="scientific">Fusarium decemcellulare</name>
    <dbReference type="NCBI Taxonomy" id="57161"/>
    <lineage>
        <taxon>Eukaryota</taxon>
        <taxon>Fungi</taxon>
        <taxon>Dikarya</taxon>
        <taxon>Ascomycota</taxon>
        <taxon>Pezizomycotina</taxon>
        <taxon>Sordariomycetes</taxon>
        <taxon>Hypocreomycetidae</taxon>
        <taxon>Hypocreales</taxon>
        <taxon>Nectriaceae</taxon>
        <taxon>Fusarium</taxon>
        <taxon>Fusarium decemcellulare species complex</taxon>
    </lineage>
</organism>
<gene>
    <name evidence="1" type="ORF">NM208_g16938</name>
</gene>
<protein>
    <submittedName>
        <fullName evidence="1">Uncharacterized protein</fullName>
    </submittedName>
</protein>
<dbReference type="EMBL" id="JANRMS010005644">
    <property type="protein sequence ID" value="KAJ3501422.1"/>
    <property type="molecule type" value="Genomic_DNA"/>
</dbReference>
<sequence>MHIHDAGHMTCHRHRLTITSRPSCFAITSKISHLPATCPPFLELILLVAARHLDGVEGHITSFELGGYGQPLPPIDDFLDKLIQSGMDMSHLDVAMLLYHFVQNLQAAPSHLDSASDLVSPHLDMSKLQVSPLLSQIPVTFHDAVLWACLRQELFLAVMHQAPVDLDMYRSSLETLTQTADDFSRSNKMLLLLLEVVRFCFGEGKDTTTYDGLLESTASWMGSTPASFTPVMTRRRKTGACFPEIWLLNDCVAAGIQYYHLSRILLIVHDPRVPRLCRARREASIWIDAQVKNDLEIICGIAESVNQINPMHITACMAISLVGDRCSRRKQQVAVIDILDKTAREYGWSTDLPKRHLLDSWGWPSGMVE</sequence>
<reference evidence="1" key="1">
    <citation type="submission" date="2022-08" db="EMBL/GenBank/DDBJ databases">
        <title>Genome Sequence of Fusarium decemcellulare.</title>
        <authorList>
            <person name="Buettner E."/>
        </authorList>
    </citation>
    <scope>NUCLEOTIDE SEQUENCE</scope>
    <source>
        <strain evidence="1">Babe19</strain>
    </source>
</reference>